<feature type="transmembrane region" description="Helical" evidence="3">
    <location>
        <begin position="973"/>
        <end position="993"/>
    </location>
</feature>
<dbReference type="InterPro" id="IPR002656">
    <property type="entry name" value="Acyl_transf_3_dom"/>
</dbReference>
<feature type="domain" description="Nose resistant-to-fluoxetine protein N-terminal" evidence="5">
    <location>
        <begin position="437"/>
        <end position="597"/>
    </location>
</feature>
<feature type="transmembrane region" description="Helical" evidence="3">
    <location>
        <begin position="931"/>
        <end position="950"/>
    </location>
</feature>
<dbReference type="OrthoDB" id="6433659at2759"/>
<feature type="transmembrane region" description="Helical" evidence="3">
    <location>
        <begin position="679"/>
        <end position="695"/>
    </location>
</feature>
<feature type="transmembrane region" description="Helical" evidence="3">
    <location>
        <begin position="608"/>
        <end position="630"/>
    </location>
</feature>
<dbReference type="InterPro" id="IPR052728">
    <property type="entry name" value="O2_lipid_transport_reg"/>
</dbReference>
<evidence type="ECO:0000256" key="1">
    <source>
        <dbReference type="SAM" id="Coils"/>
    </source>
</evidence>
<organism evidence="6 7">
    <name type="scientific">Trichonephila inaurata madagascariensis</name>
    <dbReference type="NCBI Taxonomy" id="2747483"/>
    <lineage>
        <taxon>Eukaryota</taxon>
        <taxon>Metazoa</taxon>
        <taxon>Ecdysozoa</taxon>
        <taxon>Arthropoda</taxon>
        <taxon>Chelicerata</taxon>
        <taxon>Arachnida</taxon>
        <taxon>Araneae</taxon>
        <taxon>Araneomorphae</taxon>
        <taxon>Entelegynae</taxon>
        <taxon>Araneoidea</taxon>
        <taxon>Nephilidae</taxon>
        <taxon>Trichonephila</taxon>
        <taxon>Trichonephila inaurata</taxon>
    </lineage>
</organism>
<feature type="transmembrane region" description="Helical" evidence="3">
    <location>
        <begin position="892"/>
        <end position="919"/>
    </location>
</feature>
<feature type="region of interest" description="Disordered" evidence="2">
    <location>
        <begin position="266"/>
        <end position="309"/>
    </location>
</feature>
<feature type="chain" id="PRO_5036483703" evidence="4">
    <location>
        <begin position="28"/>
        <end position="1107"/>
    </location>
</feature>
<feature type="coiled-coil region" evidence="1">
    <location>
        <begin position="206"/>
        <end position="233"/>
    </location>
</feature>
<reference evidence="6" key="1">
    <citation type="submission" date="2020-08" db="EMBL/GenBank/DDBJ databases">
        <title>Multicomponent nature underlies the extraordinary mechanical properties of spider dragline silk.</title>
        <authorList>
            <person name="Kono N."/>
            <person name="Nakamura H."/>
            <person name="Mori M."/>
            <person name="Yoshida Y."/>
            <person name="Ohtoshi R."/>
            <person name="Malay A.D."/>
            <person name="Moran D.A.P."/>
            <person name="Tomita M."/>
            <person name="Numata K."/>
            <person name="Arakawa K."/>
        </authorList>
    </citation>
    <scope>NUCLEOTIDE SEQUENCE</scope>
</reference>
<dbReference type="Pfam" id="PF20146">
    <property type="entry name" value="NRF"/>
    <property type="match status" value="1"/>
</dbReference>
<evidence type="ECO:0000256" key="4">
    <source>
        <dbReference type="SAM" id="SignalP"/>
    </source>
</evidence>
<dbReference type="PANTHER" id="PTHR11161:SF0">
    <property type="entry name" value="O-ACYLTRANSFERASE LIKE PROTEIN"/>
    <property type="match status" value="1"/>
</dbReference>
<comment type="caution">
    <text evidence="6">The sequence shown here is derived from an EMBL/GenBank/DDBJ whole genome shotgun (WGS) entry which is preliminary data.</text>
</comment>
<feature type="signal peptide" evidence="4">
    <location>
        <begin position="1"/>
        <end position="27"/>
    </location>
</feature>
<dbReference type="Proteomes" id="UP000886998">
    <property type="component" value="Unassembled WGS sequence"/>
</dbReference>
<evidence type="ECO:0000256" key="3">
    <source>
        <dbReference type="SAM" id="Phobius"/>
    </source>
</evidence>
<evidence type="ECO:0000313" key="7">
    <source>
        <dbReference type="Proteomes" id="UP000886998"/>
    </source>
</evidence>
<dbReference type="InterPro" id="IPR006621">
    <property type="entry name" value="Nose-resist-to-fluoxetine_N"/>
</dbReference>
<feature type="transmembrane region" description="Helical" evidence="3">
    <location>
        <begin position="1005"/>
        <end position="1023"/>
    </location>
</feature>
<feature type="transmembrane region" description="Helical" evidence="3">
    <location>
        <begin position="762"/>
        <end position="782"/>
    </location>
</feature>
<feature type="transmembrane region" description="Helical" evidence="3">
    <location>
        <begin position="1035"/>
        <end position="1060"/>
    </location>
</feature>
<feature type="transmembrane region" description="Helical" evidence="3">
    <location>
        <begin position="853"/>
        <end position="872"/>
    </location>
</feature>
<dbReference type="Pfam" id="PF01757">
    <property type="entry name" value="Acyl_transf_3"/>
    <property type="match status" value="1"/>
</dbReference>
<gene>
    <name evidence="6" type="primary">nrf-6</name>
    <name evidence="6" type="ORF">TNIN_433901</name>
</gene>
<proteinExistence type="predicted"/>
<protein>
    <submittedName>
        <fullName evidence="6">Nose resistant to fluoxetine protein 6</fullName>
    </submittedName>
</protein>
<feature type="transmembrane region" description="Helical" evidence="3">
    <location>
        <begin position="826"/>
        <end position="846"/>
    </location>
</feature>
<dbReference type="SMART" id="SM00703">
    <property type="entry name" value="NRF"/>
    <property type="match status" value="1"/>
</dbReference>
<keyword evidence="3" id="KW-1133">Transmembrane helix</keyword>
<feature type="transmembrane region" description="Helical" evidence="3">
    <location>
        <begin position="715"/>
        <end position="741"/>
    </location>
</feature>
<keyword evidence="7" id="KW-1185">Reference proteome</keyword>
<name>A0A8X6YGX7_9ARAC</name>
<keyword evidence="3" id="KW-0472">Membrane</keyword>
<dbReference type="AlphaFoldDB" id="A0A8X6YGX7"/>
<evidence type="ECO:0000259" key="5">
    <source>
        <dbReference type="SMART" id="SM00703"/>
    </source>
</evidence>
<keyword evidence="4" id="KW-0732">Signal</keyword>
<dbReference type="EMBL" id="BMAV01019629">
    <property type="protein sequence ID" value="GFY72745.1"/>
    <property type="molecule type" value="Genomic_DNA"/>
</dbReference>
<dbReference type="PANTHER" id="PTHR11161">
    <property type="entry name" value="O-ACYLTRANSFERASE"/>
    <property type="match status" value="1"/>
</dbReference>
<dbReference type="GO" id="GO:0016747">
    <property type="term" value="F:acyltransferase activity, transferring groups other than amino-acyl groups"/>
    <property type="evidence" value="ECO:0007669"/>
    <property type="project" value="InterPro"/>
</dbReference>
<keyword evidence="3" id="KW-0812">Transmembrane</keyword>
<keyword evidence="1" id="KW-0175">Coiled coil</keyword>
<evidence type="ECO:0000313" key="6">
    <source>
        <dbReference type="EMBL" id="GFY72745.1"/>
    </source>
</evidence>
<evidence type="ECO:0000256" key="2">
    <source>
        <dbReference type="SAM" id="MobiDB-lite"/>
    </source>
</evidence>
<sequence length="1107" mass="124495">MIAHRKIILQFGAVFLLVVLKIHDVGSRSITDNEHHQLQRTDIGVLTSSQDPSSPSELVPSTTISNLSEITLERYYSTTSENSFLFESQDDSNASFPNVEYKIAPEERLRTQESNLNDSMLSNNISKAVPTNDSTVNDSKKHVELSVLEDQLKHELNHSMFDGMSNSSSNIRFESQDLFKNESLSGNIESLPLVESSNTTMGKEVIEDFGEHIKKLKENMNSFKDNLRKILFETESSVTLAIPGNHTVPTTSIHHEDLQNGIFSSKTNHEINNGTSVVPNDANRNSSTAKFDQNNSKDVLDSNRLSGNQTSQMDTYFKTLKDKKDRSLGTSKRPGSIEFSKISAVASNISEVSRRVGAFLQKQYWDSNSGNKERQQGQMASRGLENLVKGVEESEMPTSQVLQQWVNLEESFRESVDAVVRQALPLLVRASSEMQLSNGCYTSFFQLLLGLRRLRPWAFQMIDAFGKPPAGMLQGTVTSFGAYDECVNILAMSDAKKKIPAQQYFRGKYCTIEIKPPLPPKPQYYTMYQPVSILANFSNGDDNVIRQAARQAHAFYFLTYRMDICVPSTCTQDDVNSMAQFAAKYIDIEVTVPRCSVKENLQFDKTQVIVICAVGVLLSFVFFGTSVDILREIFHKAKLITRCFNSVLVKFLRSFSLNTNANLLLNTDSAQNGLNTVHGMRFFGMGWLVLGHTYFNSNVQMYGNLSEASAFAEGFFFQIIVNSTVSIDTFFFISAVLLSYLTLQGASKHGYYSIPRLFFRRLMRILPTYVMVISGTFLLPHLGSGPFWNETVDPVVDSCKQNWWTNLLFINNFVTTPGQRCLEHSWYISCDFQLFIIALFILLALIKRPMLGMALNIMMIMVSMVMTGLLTYHYKVPPTLLASFPDPEERKFLNHVIISKPFCHLGPYCVGLATGYFFYKCKEIKLKPYHHIIGWGSAVSVTAAVVYGVLEWNKGNLPSTAAALAYAATHRTAWALGLSWITIICVAGYGGLINSILSWKVFIPLSRLTCMVYLIHPLIQYILTGYIRERLQTNHIILAYFFFGHIMTSYALSAACFFLFDGPVEALIRLVLGDYIAPMPELAKISANKKVLNNNNIYKEKKTTTKA</sequence>
<accession>A0A8X6YGX7</accession>